<name>A0A2Y9RSG7_TRIMA</name>
<evidence type="ECO:0000313" key="3">
    <source>
        <dbReference type="RefSeq" id="XP_023597497.1"/>
    </source>
</evidence>
<dbReference type="GeneID" id="111822651"/>
<accession>A0A2Y9RSG7</accession>
<dbReference type="STRING" id="127582.A0A2Y9RSG7"/>
<evidence type="ECO:0000313" key="2">
    <source>
        <dbReference type="Proteomes" id="UP000248480"/>
    </source>
</evidence>
<dbReference type="RefSeq" id="XP_023597497.1">
    <property type="nucleotide sequence ID" value="XM_023741729.1"/>
</dbReference>
<dbReference type="InParanoid" id="A0A2Y9RSG7"/>
<reference evidence="3" key="1">
    <citation type="submission" date="2025-08" db="UniProtKB">
        <authorList>
            <consortium name="RefSeq"/>
        </authorList>
    </citation>
    <scope>IDENTIFICATION</scope>
</reference>
<dbReference type="InterPro" id="IPR038806">
    <property type="entry name" value="SPATA45"/>
</dbReference>
<dbReference type="PANTHER" id="PTHR35822">
    <property type="entry name" value="SPERMATOGENESIS-ASSOCIATED PROTEIN 45"/>
    <property type="match status" value="1"/>
</dbReference>
<dbReference type="AlphaFoldDB" id="A0A2Y9RSG7"/>
<dbReference type="PANTHER" id="PTHR35822:SF1">
    <property type="entry name" value="SPERMATOGENESIS-ASSOCIATED PROTEIN 45"/>
    <property type="match status" value="1"/>
</dbReference>
<protein>
    <submittedName>
        <fullName evidence="3">Spermatogenesis-associated protein 45</fullName>
    </submittedName>
</protein>
<evidence type="ECO:0000256" key="1">
    <source>
        <dbReference type="SAM" id="Coils"/>
    </source>
</evidence>
<proteinExistence type="predicted"/>
<keyword evidence="1" id="KW-0175">Coiled coil</keyword>
<dbReference type="CTD" id="149643"/>
<feature type="coiled-coil region" evidence="1">
    <location>
        <begin position="4"/>
        <end position="31"/>
    </location>
</feature>
<sequence length="97" mass="11284">MACINRTNQIIKKLKGSKQQLLEEINERRESNCFVERSNQVSLLRAQKRHFNACRLPDHSKTKESVPDTGRSSWVKLSRLVHTEKKHFPPKNNAIFG</sequence>
<keyword evidence="2" id="KW-1185">Reference proteome</keyword>
<dbReference type="KEGG" id="tmu:111822651"/>
<gene>
    <name evidence="3" type="primary">SPATA45</name>
</gene>
<dbReference type="Proteomes" id="UP000248480">
    <property type="component" value="Unplaced"/>
</dbReference>
<organism evidence="2 3">
    <name type="scientific">Trichechus manatus latirostris</name>
    <name type="common">Florida manatee</name>
    <dbReference type="NCBI Taxonomy" id="127582"/>
    <lineage>
        <taxon>Eukaryota</taxon>
        <taxon>Metazoa</taxon>
        <taxon>Chordata</taxon>
        <taxon>Craniata</taxon>
        <taxon>Vertebrata</taxon>
        <taxon>Euteleostomi</taxon>
        <taxon>Mammalia</taxon>
        <taxon>Eutheria</taxon>
        <taxon>Afrotheria</taxon>
        <taxon>Sirenia</taxon>
        <taxon>Trichechidae</taxon>
        <taxon>Trichechus</taxon>
    </lineage>
</organism>
<dbReference type="OrthoDB" id="9441981at2759"/>